<keyword evidence="5 7" id="KW-1133">Transmembrane helix</keyword>
<protein>
    <submittedName>
        <fullName evidence="10">Carbohydrate ABC transporter permease</fullName>
    </submittedName>
</protein>
<dbReference type="Proteomes" id="UP000673394">
    <property type="component" value="Unassembled WGS sequence"/>
</dbReference>
<evidence type="ECO:0000256" key="5">
    <source>
        <dbReference type="ARBA" id="ARBA00022989"/>
    </source>
</evidence>
<dbReference type="EMBL" id="JAGKSP010000004">
    <property type="protein sequence ID" value="MBP3963479.1"/>
    <property type="molecule type" value="Genomic_DNA"/>
</dbReference>
<comment type="subcellular location">
    <subcellularLocation>
        <location evidence="1 7">Cell membrane</location>
        <topology evidence="1 7">Multi-pass membrane protein</topology>
    </subcellularLocation>
</comment>
<evidence type="ECO:0000256" key="6">
    <source>
        <dbReference type="ARBA" id="ARBA00023136"/>
    </source>
</evidence>
<name>A0ABS5CBZ9_9BACL</name>
<evidence type="ECO:0000256" key="1">
    <source>
        <dbReference type="ARBA" id="ARBA00004651"/>
    </source>
</evidence>
<organism evidence="10 11">
    <name type="scientific">Paenibacillus lignilyticus</name>
    <dbReference type="NCBI Taxonomy" id="1172615"/>
    <lineage>
        <taxon>Bacteria</taxon>
        <taxon>Bacillati</taxon>
        <taxon>Bacillota</taxon>
        <taxon>Bacilli</taxon>
        <taxon>Bacillales</taxon>
        <taxon>Paenibacillaceae</taxon>
        <taxon>Paenibacillus</taxon>
    </lineage>
</organism>
<comment type="caution">
    <text evidence="10">The sequence shown here is derived from an EMBL/GenBank/DDBJ whole genome shotgun (WGS) entry which is preliminary data.</text>
</comment>
<keyword evidence="3" id="KW-1003">Cell membrane</keyword>
<accession>A0ABS5CBZ9</accession>
<keyword evidence="11" id="KW-1185">Reference proteome</keyword>
<feature type="transmembrane region" description="Helical" evidence="7">
    <location>
        <begin position="153"/>
        <end position="178"/>
    </location>
</feature>
<comment type="similarity">
    <text evidence="7">Belongs to the binding-protein-dependent transport system permease family.</text>
</comment>
<dbReference type="InterPro" id="IPR000515">
    <property type="entry name" value="MetI-like"/>
</dbReference>
<dbReference type="Gene3D" id="1.10.3720.10">
    <property type="entry name" value="MetI-like"/>
    <property type="match status" value="1"/>
</dbReference>
<keyword evidence="2 7" id="KW-0813">Transport</keyword>
<gene>
    <name evidence="9" type="ORF">I8J30_03945</name>
    <name evidence="10" type="ORF">I8J30_12250</name>
</gene>
<evidence type="ECO:0000259" key="8">
    <source>
        <dbReference type="PROSITE" id="PS50928"/>
    </source>
</evidence>
<proteinExistence type="inferred from homology"/>
<dbReference type="InterPro" id="IPR035906">
    <property type="entry name" value="MetI-like_sf"/>
</dbReference>
<feature type="transmembrane region" description="Helical" evidence="7">
    <location>
        <begin position="233"/>
        <end position="252"/>
    </location>
</feature>
<sequence>MVISSSFTSEQTIVASGYTLLPKDVTVEAYRVALKDPMLMLRAYSVTITVTVIGTVLSVYLMAMTAYVIHKRVFRIANGLAFFFFFTTLFNAGLVPWYILIIKYLNLKDSLLALILPSLLNVFYIIVLKAFMRGVPEELSESAYMDGANEFRIFNSILLPVCKPVLATVTLFVALHYWNDWYLAMLFISEEHLRPLQLLLYNLVTNSEELRRVMEASGGGASVDMSNLPQNSLKMAVTVIAIGPIILLYPFIQRYFVKGLTLGAVKG</sequence>
<feature type="transmembrane region" description="Helical" evidence="7">
    <location>
        <begin position="43"/>
        <end position="68"/>
    </location>
</feature>
<feature type="domain" description="ABC transmembrane type-1" evidence="8">
    <location>
        <begin position="44"/>
        <end position="252"/>
    </location>
</feature>
<feature type="transmembrane region" description="Helical" evidence="7">
    <location>
        <begin position="80"/>
        <end position="99"/>
    </location>
</feature>
<evidence type="ECO:0000313" key="10">
    <source>
        <dbReference type="EMBL" id="MBP3963479.1"/>
    </source>
</evidence>
<evidence type="ECO:0000256" key="4">
    <source>
        <dbReference type="ARBA" id="ARBA00022692"/>
    </source>
</evidence>
<reference evidence="10 11" key="1">
    <citation type="submission" date="2021-04" db="EMBL/GenBank/DDBJ databases">
        <title>Paenibacillus sp. DLE-14 whole genome sequence.</title>
        <authorList>
            <person name="Ham Y.J."/>
        </authorList>
    </citation>
    <scope>NUCLEOTIDE SEQUENCE [LARGE SCALE GENOMIC DNA]</scope>
    <source>
        <strain evidence="10 11">DLE-14</strain>
    </source>
</reference>
<dbReference type="PROSITE" id="PS50928">
    <property type="entry name" value="ABC_TM1"/>
    <property type="match status" value="1"/>
</dbReference>
<keyword evidence="4 7" id="KW-0812">Transmembrane</keyword>
<dbReference type="EMBL" id="JAGKSP010000001">
    <property type="protein sequence ID" value="MBP3961850.1"/>
    <property type="molecule type" value="Genomic_DNA"/>
</dbReference>
<keyword evidence="6 7" id="KW-0472">Membrane</keyword>
<evidence type="ECO:0000256" key="3">
    <source>
        <dbReference type="ARBA" id="ARBA00022475"/>
    </source>
</evidence>
<evidence type="ECO:0000256" key="2">
    <source>
        <dbReference type="ARBA" id="ARBA00022448"/>
    </source>
</evidence>
<dbReference type="SUPFAM" id="SSF161098">
    <property type="entry name" value="MetI-like"/>
    <property type="match status" value="1"/>
</dbReference>
<dbReference type="PANTHER" id="PTHR43744">
    <property type="entry name" value="ABC TRANSPORTER PERMEASE PROTEIN MG189-RELATED-RELATED"/>
    <property type="match status" value="1"/>
</dbReference>
<dbReference type="PANTHER" id="PTHR43744:SF9">
    <property type="entry name" value="POLYGALACTURONAN_RHAMNOGALACTURONAN TRANSPORT SYSTEM PERMEASE PROTEIN YTCP"/>
    <property type="match status" value="1"/>
</dbReference>
<evidence type="ECO:0000313" key="11">
    <source>
        <dbReference type="Proteomes" id="UP000673394"/>
    </source>
</evidence>
<evidence type="ECO:0000313" key="9">
    <source>
        <dbReference type="EMBL" id="MBP3961850.1"/>
    </source>
</evidence>
<feature type="transmembrane region" description="Helical" evidence="7">
    <location>
        <begin position="111"/>
        <end position="132"/>
    </location>
</feature>
<dbReference type="CDD" id="cd06261">
    <property type="entry name" value="TM_PBP2"/>
    <property type="match status" value="1"/>
</dbReference>
<dbReference type="Pfam" id="PF00528">
    <property type="entry name" value="BPD_transp_1"/>
    <property type="match status" value="1"/>
</dbReference>
<evidence type="ECO:0000256" key="7">
    <source>
        <dbReference type="RuleBase" id="RU363032"/>
    </source>
</evidence>